<organism evidence="3 4">
    <name type="scientific">Fusarium pseudocircinatum</name>
    <dbReference type="NCBI Taxonomy" id="56676"/>
    <lineage>
        <taxon>Eukaryota</taxon>
        <taxon>Fungi</taxon>
        <taxon>Dikarya</taxon>
        <taxon>Ascomycota</taxon>
        <taxon>Pezizomycotina</taxon>
        <taxon>Sordariomycetes</taxon>
        <taxon>Hypocreomycetidae</taxon>
        <taxon>Hypocreales</taxon>
        <taxon>Nectriaceae</taxon>
        <taxon>Fusarium</taxon>
        <taxon>Fusarium fujikuroi species complex</taxon>
    </lineage>
</organism>
<dbReference type="EMBL" id="JAAOAS010000726">
    <property type="protein sequence ID" value="KAF5572636.1"/>
    <property type="molecule type" value="Genomic_DNA"/>
</dbReference>
<dbReference type="Proteomes" id="UP000546213">
    <property type="component" value="Unassembled WGS sequence"/>
</dbReference>
<dbReference type="OrthoDB" id="2963168at2759"/>
<evidence type="ECO:0000256" key="2">
    <source>
        <dbReference type="SAM" id="MobiDB-lite"/>
    </source>
</evidence>
<sequence length="1323" mass="150112">MEPELIIRNNTRACKEAFRRCLKIQDLAEDDWLEQKSAEFNWWISGLNADKIGPGSLDSRLMLRPDVREVVVDLLEGLTMALSKCEDIAEEEEEEAAEVVSLEEFPSGSQQPATDQLNRTPSPWSDMTDGTGTEAKTSSDEDEDADGDLYREQKFYIETNVEILLRIHAAIKKSGLKFRNQRADDDLARAEERFQHEKSRLGEHNALYGSDPSIGEHERFRRFLTRLVLQNGYKEELLRSIESNIQRFIINHGPETNNHRYLNRQRKLLAVFRAFLYDPSRLTPIQRRLINANVTEEWKPNHPSQVPAVAPSYTPHIPKPMSRKSFVSQTATGLASNFSITNALVSMKKTESAATKMSGRVATIDYPKCPASRGPFPCPYCPLILSHAYTERSKWRAHVAQDLCAYVCIFENCESPDDMYTSTYEWMSHMARYHSNIEWVCTECSKHGLSSVDNASNPAFEDSLDLQAHILSLHPEMDESEVDLMIEAGNRPVGIQRVTCPLCRPGLVSSMGEGDVARVHPEICVEECALVHLEKDEHIATHIHEFSLQAFPWPRETKTQEMSISSSTASTRQEVIIPASGVVNPIFEIQNYLHNQAEGLDDPQDTGKELLPLSRVHEQDDARPEPINLDLLDEDRGDPFPKRLIIAIDFGTTYSAVSYVEVLQGCASDSVDTRNIRSIGNYPDSWHYYDAPMGTEVPTEVIYPLDRHFRDHFNLDNPDKQLKSVDSVEVPVPEADGDTSRLSDMSQAFRWGYQVHEVWNRASTHSNTTNQPLSRFKLLLDNSEMAESVKRDVRETVNTLRRRNIIQGPLHVIADFLTYLLGHTRSQLLRQGFDDSYEKEMILCVPARWTQKACRDMQSCLAAAMKRASFTGADLQNKSIDNLFIVSEPEAAAAHMLSTSAEIKAGDCFVLLDAGGGIVNASTYRVSMERPLRLETEIVAPGGILYYGNAWSLLLIVTWTGGLHGSSYLNEGFRDYLEDLLCEETYLNDGIETIHGIVERITLEDFEKRIKRGFDYKLSTSRKEIYIKGLRDNRAKGFRNECLYVPRLKIQEIFFKHLDPIVEIVNSQLEAARGEGYTIGKVVLIGGFGTSISLRQRLQEFLGEYSRDYSCRVTLMEPQQGTSIINAVASGAVLRALNKANGPERIARSSYGILRSEPFGQWPEHAGLNPSYDRHDGEPYIKQTIDWVLKLGERVPSVWQCEPFACSHTFDVWPVRPFICREMLYVSDHATKSHYRKTHPNNEGAEYVGEIEVDFSSLRDRLVPIEPIVNKNQQKVGKRHYRIDFTMAIKVVDRDLECFAIHDQKVVKKCRINIASGFRPGVK</sequence>
<accession>A0A8H5KHN0</accession>
<dbReference type="SUPFAM" id="SSF53067">
    <property type="entry name" value="Actin-like ATPase domain"/>
    <property type="match status" value="2"/>
</dbReference>
<proteinExistence type="predicted"/>
<dbReference type="Gene3D" id="3.30.420.40">
    <property type="match status" value="1"/>
</dbReference>
<evidence type="ECO:0000313" key="4">
    <source>
        <dbReference type="Proteomes" id="UP000546213"/>
    </source>
</evidence>
<dbReference type="InterPro" id="IPR043129">
    <property type="entry name" value="ATPase_NBD"/>
</dbReference>
<protein>
    <submittedName>
        <fullName evidence="3">Hsp70 chaperone protein</fullName>
    </submittedName>
</protein>
<evidence type="ECO:0000313" key="3">
    <source>
        <dbReference type="EMBL" id="KAF5572636.1"/>
    </source>
</evidence>
<comment type="caution">
    <text evidence="3">The sequence shown here is derived from an EMBL/GenBank/DDBJ whole genome shotgun (WGS) entry which is preliminary data.</text>
</comment>
<feature type="compositionally biased region" description="Polar residues" evidence="2">
    <location>
        <begin position="107"/>
        <end position="136"/>
    </location>
</feature>
<gene>
    <name evidence="3" type="ORF">FPCIR_14219</name>
</gene>
<feature type="coiled-coil region" evidence="1">
    <location>
        <begin position="173"/>
        <end position="200"/>
    </location>
</feature>
<dbReference type="PANTHER" id="PTHR42749">
    <property type="entry name" value="CELL SHAPE-DETERMINING PROTEIN MREB"/>
    <property type="match status" value="1"/>
</dbReference>
<feature type="region of interest" description="Disordered" evidence="2">
    <location>
        <begin position="93"/>
        <end position="146"/>
    </location>
</feature>
<name>A0A8H5KHN0_9HYPO</name>
<keyword evidence="1" id="KW-0175">Coiled coil</keyword>
<keyword evidence="4" id="KW-1185">Reference proteome</keyword>
<evidence type="ECO:0000256" key="1">
    <source>
        <dbReference type="SAM" id="Coils"/>
    </source>
</evidence>
<dbReference type="PANTHER" id="PTHR42749:SF8">
    <property type="entry name" value="HSP70 FAMILY PROTEIN (AFU_ORTHOLOGUE AFUA_3G13740)"/>
    <property type="match status" value="1"/>
</dbReference>
<reference evidence="3 4" key="1">
    <citation type="submission" date="2020-05" db="EMBL/GenBank/DDBJ databases">
        <title>Identification and distribution of gene clusters putatively required for synthesis of sphingolipid metabolism inhibitors in phylogenetically diverse species of the filamentous fungus Fusarium.</title>
        <authorList>
            <person name="Kim H.-S."/>
            <person name="Busman M."/>
            <person name="Brown D.W."/>
            <person name="Divon H."/>
            <person name="Uhlig S."/>
            <person name="Proctor R.H."/>
        </authorList>
    </citation>
    <scope>NUCLEOTIDE SEQUENCE [LARGE SCALE GENOMIC DNA]</scope>
    <source>
        <strain evidence="3 4">NRRL 36939</strain>
    </source>
</reference>
<dbReference type="CDD" id="cd10170">
    <property type="entry name" value="ASKHA_NBD_HSP70"/>
    <property type="match status" value="1"/>
</dbReference>